<organism evidence="6 7">
    <name type="scientific">Panagrolaimus superbus</name>
    <dbReference type="NCBI Taxonomy" id="310955"/>
    <lineage>
        <taxon>Eukaryota</taxon>
        <taxon>Metazoa</taxon>
        <taxon>Ecdysozoa</taxon>
        <taxon>Nematoda</taxon>
        <taxon>Chromadorea</taxon>
        <taxon>Rhabditida</taxon>
        <taxon>Tylenchina</taxon>
        <taxon>Panagrolaimomorpha</taxon>
        <taxon>Panagrolaimoidea</taxon>
        <taxon>Panagrolaimidae</taxon>
        <taxon>Panagrolaimus</taxon>
    </lineage>
</organism>
<dbReference type="PROSITE" id="PS00010">
    <property type="entry name" value="ASX_HYDROXYL"/>
    <property type="match status" value="1"/>
</dbReference>
<protein>
    <submittedName>
        <fullName evidence="7">Uncharacterized protein</fullName>
    </submittedName>
</protein>
<dbReference type="CDD" id="cd00054">
    <property type="entry name" value="EGF_CA"/>
    <property type="match status" value="1"/>
</dbReference>
<sequence length="786" mass="86629">MCNILNPQITKFINLSKAELAATATKIPALTTAIPKTTLPVTPTTKSTKTLTTTTSLQPQAIMMTNTASFQQLAGARLVRQQVLSTTTAPFTACPICNTGPNPCKNNGTLIITGPDTVSHITEITLKTQKHEFRVDANTNYYIDGIITYYPNYWPSETDPRIVATKPGARVIIQDNLSGAVITFANGYLCVEVPLNEMFYGNDTMCGIWGNINDVCGDDIEDKNGNQFIQPANGCRIGTNSEAFHFMDSWVVDSTVNNCVEAEVLTNITTTAPCDIQAAQNQCDLIRQAINGQGPFAACTVMGHDAIDKTFHDCAFDICHSFQLCDTLNAFALLCNNFPFTNIDNWRDIANCPYTCPPNSHFSMKTPKCQNSCSDPNYSNSSNCQDGYEQGCTCDANYYFDSNGEHTGFAFACRALNDCGCVDGNGNYYPAHSKWLDANCTIERECNDGNLTSNPVTCSTDAQCNIVDGFSTCQCDAGYSGDGYICNDIDECQDSNMCSSHGNCTNFPATYKCTCYSPFSGLQCENYTPSRHCADLQIYHKITHSGAYNISLAANYTMQVTNADLTWTEVFCDMESNGGGWTLMSHESGSAATKKINCGKTFREYVRGFGDPISLTVWLGLENVHAITAATPTSLRIIIEQCAAEFAPYQKDECTYPYFSVSDSNSQYAIFLNNSCIGPANGRNDDWITWDRNQMGPKFYAFDEDTPYNCSNTYLQTGWWFNYVNNGDLCGAANLNGIRYACNENEYQYTGKHLSWGNSPVNDAYMYLRPRDFPNYDSTTTSPPSL</sequence>
<dbReference type="InterPro" id="IPR000152">
    <property type="entry name" value="EGF-type_Asp/Asn_hydroxyl_site"/>
</dbReference>
<dbReference type="PROSITE" id="PS01187">
    <property type="entry name" value="EGF_CA"/>
    <property type="match status" value="1"/>
</dbReference>
<name>A0A914Z355_9BILA</name>
<evidence type="ECO:0000313" key="7">
    <source>
        <dbReference type="WBParaSite" id="PSU_v2.g6326.t1"/>
    </source>
</evidence>
<evidence type="ECO:0000256" key="3">
    <source>
        <dbReference type="PROSITE-ProRule" id="PRU00076"/>
    </source>
</evidence>
<dbReference type="InterPro" id="IPR036084">
    <property type="entry name" value="Ser_inhib-like_sf"/>
</dbReference>
<dbReference type="InterPro" id="IPR000742">
    <property type="entry name" value="EGF"/>
</dbReference>
<reference evidence="7" key="1">
    <citation type="submission" date="2022-11" db="UniProtKB">
        <authorList>
            <consortium name="WormBaseParasite"/>
        </authorList>
    </citation>
    <scope>IDENTIFICATION</scope>
</reference>
<feature type="domain" description="EGF-like" evidence="4">
    <location>
        <begin position="488"/>
        <end position="525"/>
    </location>
</feature>
<dbReference type="PROSITE" id="PS50026">
    <property type="entry name" value="EGF_3"/>
    <property type="match status" value="1"/>
</dbReference>
<keyword evidence="6" id="KW-1185">Reference proteome</keyword>
<dbReference type="PANTHER" id="PTHR19143">
    <property type="entry name" value="FIBRINOGEN/TENASCIN/ANGIOPOEITIN"/>
    <property type="match status" value="1"/>
</dbReference>
<dbReference type="PROSITE" id="PS00022">
    <property type="entry name" value="EGF_1"/>
    <property type="match status" value="1"/>
</dbReference>
<evidence type="ECO:0000313" key="6">
    <source>
        <dbReference type="Proteomes" id="UP000887577"/>
    </source>
</evidence>
<dbReference type="CDD" id="cd19941">
    <property type="entry name" value="TIL"/>
    <property type="match status" value="1"/>
</dbReference>
<dbReference type="WBParaSite" id="PSU_v2.g6326.t1">
    <property type="protein sequence ID" value="PSU_v2.g6326.t1"/>
    <property type="gene ID" value="PSU_v2.g6326"/>
</dbReference>
<dbReference type="InterPro" id="IPR001881">
    <property type="entry name" value="EGF-like_Ca-bd_dom"/>
</dbReference>
<comment type="caution">
    <text evidence="3">Lacks conserved residue(s) required for the propagation of feature annotation.</text>
</comment>
<dbReference type="Proteomes" id="UP000887577">
    <property type="component" value="Unplaced"/>
</dbReference>
<keyword evidence="2 3" id="KW-1015">Disulfide bond</keyword>
<dbReference type="InterPro" id="IPR050373">
    <property type="entry name" value="Fibrinogen_C-term_domain"/>
</dbReference>
<dbReference type="SMART" id="SM00186">
    <property type="entry name" value="FBG"/>
    <property type="match status" value="1"/>
</dbReference>
<dbReference type="InterPro" id="IPR036056">
    <property type="entry name" value="Fibrinogen-like_C"/>
</dbReference>
<dbReference type="Gene3D" id="3.90.215.10">
    <property type="entry name" value="Gamma Fibrinogen, chain A, domain 1"/>
    <property type="match status" value="1"/>
</dbReference>
<accession>A0A914Z355</accession>
<feature type="domain" description="Fibrinogen C-terminal" evidence="5">
    <location>
        <begin position="524"/>
        <end position="772"/>
    </location>
</feature>
<dbReference type="SUPFAM" id="SSF57196">
    <property type="entry name" value="EGF/Laminin"/>
    <property type="match status" value="1"/>
</dbReference>
<dbReference type="SMART" id="SM00179">
    <property type="entry name" value="EGF_CA"/>
    <property type="match status" value="1"/>
</dbReference>
<keyword evidence="3" id="KW-0245">EGF-like domain</keyword>
<dbReference type="GO" id="GO:0004867">
    <property type="term" value="F:serine-type endopeptidase inhibitor activity"/>
    <property type="evidence" value="ECO:0007669"/>
    <property type="project" value="UniProtKB-KW"/>
</dbReference>
<evidence type="ECO:0000259" key="4">
    <source>
        <dbReference type="PROSITE" id="PS50026"/>
    </source>
</evidence>
<dbReference type="GO" id="GO:0005509">
    <property type="term" value="F:calcium ion binding"/>
    <property type="evidence" value="ECO:0007669"/>
    <property type="project" value="InterPro"/>
</dbReference>
<dbReference type="PROSITE" id="PS01186">
    <property type="entry name" value="EGF_2"/>
    <property type="match status" value="2"/>
</dbReference>
<dbReference type="GO" id="GO:0005615">
    <property type="term" value="C:extracellular space"/>
    <property type="evidence" value="ECO:0007669"/>
    <property type="project" value="TreeGrafter"/>
</dbReference>
<dbReference type="SUPFAM" id="SSF57567">
    <property type="entry name" value="Serine protease inhibitors"/>
    <property type="match status" value="1"/>
</dbReference>
<dbReference type="AlphaFoldDB" id="A0A914Z355"/>
<dbReference type="Gene3D" id="2.10.25.10">
    <property type="entry name" value="Laminin"/>
    <property type="match status" value="3"/>
</dbReference>
<evidence type="ECO:0000259" key="5">
    <source>
        <dbReference type="PROSITE" id="PS51406"/>
    </source>
</evidence>
<dbReference type="InterPro" id="IPR014716">
    <property type="entry name" value="Fibrinogen_a/b/g_C_1"/>
</dbReference>
<dbReference type="InterPro" id="IPR025615">
    <property type="entry name" value="TILa_dom"/>
</dbReference>
<dbReference type="Pfam" id="PF12714">
    <property type="entry name" value="TILa"/>
    <property type="match status" value="1"/>
</dbReference>
<proteinExistence type="predicted"/>
<dbReference type="InterPro" id="IPR018097">
    <property type="entry name" value="EGF_Ca-bd_CS"/>
</dbReference>
<keyword evidence="1" id="KW-0722">Serine protease inhibitor</keyword>
<dbReference type="SMART" id="SM00181">
    <property type="entry name" value="EGF"/>
    <property type="match status" value="2"/>
</dbReference>
<dbReference type="InterPro" id="IPR002181">
    <property type="entry name" value="Fibrinogen_a/b/g_C_dom"/>
</dbReference>
<evidence type="ECO:0000256" key="2">
    <source>
        <dbReference type="ARBA" id="ARBA00023157"/>
    </source>
</evidence>
<dbReference type="Pfam" id="PF00147">
    <property type="entry name" value="Fibrinogen_C"/>
    <property type="match status" value="1"/>
</dbReference>
<keyword evidence="1" id="KW-0646">Protease inhibitor</keyword>
<dbReference type="PROSITE" id="PS51406">
    <property type="entry name" value="FIBRINOGEN_C_2"/>
    <property type="match status" value="1"/>
</dbReference>
<feature type="disulfide bond" evidence="3">
    <location>
        <begin position="515"/>
        <end position="524"/>
    </location>
</feature>
<dbReference type="SUPFAM" id="SSF56496">
    <property type="entry name" value="Fibrinogen C-terminal domain-like"/>
    <property type="match status" value="1"/>
</dbReference>
<evidence type="ECO:0000256" key="1">
    <source>
        <dbReference type="ARBA" id="ARBA00022900"/>
    </source>
</evidence>